<proteinExistence type="inferred from homology"/>
<dbReference type="InterPro" id="IPR036249">
    <property type="entry name" value="Thioredoxin-like_sf"/>
</dbReference>
<reference evidence="4 5" key="1">
    <citation type="submission" date="2020-12" db="EMBL/GenBank/DDBJ databases">
        <title>FDA dAtabase for Regulatory Grade micrObial Sequences (FDA-ARGOS): Supporting development and validation of Infectious Disease Dx tests.</title>
        <authorList>
            <person name="Sproer C."/>
            <person name="Gronow S."/>
            <person name="Severitt S."/>
            <person name="Schroder I."/>
            <person name="Tallon L."/>
            <person name="Sadzewicz L."/>
            <person name="Zhao X."/>
            <person name="Boylan J."/>
            <person name="Ott S."/>
            <person name="Bowen H."/>
            <person name="Vavikolanu K."/>
            <person name="Mehta A."/>
            <person name="Aluvathingal J."/>
            <person name="Nadendla S."/>
            <person name="Lowell S."/>
            <person name="Myers T."/>
            <person name="Yan Y."/>
            <person name="Sichtig H."/>
        </authorList>
    </citation>
    <scope>NUCLEOTIDE SEQUENCE [LARGE SCALE GENOMIC DNA]</scope>
    <source>
        <strain evidence="4 5">FDAARGOS_909</strain>
    </source>
</reference>
<dbReference type="Pfam" id="PF01323">
    <property type="entry name" value="DSBA"/>
    <property type="match status" value="1"/>
</dbReference>
<comment type="catalytic activity">
    <reaction evidence="1">
        <text>2-hydroxychromene-2-carboxylate = (3E)-4-(2-hydroxyphenyl)-2-oxobut-3-enoate</text>
        <dbReference type="Rhea" id="RHEA:27401"/>
        <dbReference type="ChEBI" id="CHEBI:59350"/>
        <dbReference type="ChEBI" id="CHEBI:59353"/>
        <dbReference type="EC" id="5.99.1.4"/>
    </reaction>
</comment>
<accession>A0A7T2S2Q1</accession>
<evidence type="ECO:0000256" key="1">
    <source>
        <dbReference type="PIRNR" id="PIRNR006386"/>
    </source>
</evidence>
<gene>
    <name evidence="4" type="ORF">I6G66_26935</name>
</gene>
<evidence type="ECO:0000259" key="3">
    <source>
        <dbReference type="Pfam" id="PF01323"/>
    </source>
</evidence>
<organism evidence="4 5">
    <name type="scientific">Delftia acidovorans</name>
    <name type="common">Pseudomonas acidovorans</name>
    <name type="synonym">Comamonas acidovorans</name>
    <dbReference type="NCBI Taxonomy" id="80866"/>
    <lineage>
        <taxon>Bacteria</taxon>
        <taxon>Pseudomonadati</taxon>
        <taxon>Pseudomonadota</taxon>
        <taxon>Betaproteobacteria</taxon>
        <taxon>Burkholderiales</taxon>
        <taxon>Comamonadaceae</taxon>
        <taxon>Delftia</taxon>
    </lineage>
</organism>
<dbReference type="InterPro" id="IPR001853">
    <property type="entry name" value="DSBA-like_thioredoxin_dom"/>
</dbReference>
<dbReference type="GO" id="GO:0018845">
    <property type="term" value="F:2-hydroxychromene-2-carboxylate isomerase activity"/>
    <property type="evidence" value="ECO:0007669"/>
    <property type="project" value="UniProtKB-UniRule"/>
</dbReference>
<dbReference type="CDD" id="cd03022">
    <property type="entry name" value="DsbA_HCCA_Iso"/>
    <property type="match status" value="1"/>
</dbReference>
<dbReference type="SUPFAM" id="SSF52833">
    <property type="entry name" value="Thioredoxin-like"/>
    <property type="match status" value="1"/>
</dbReference>
<feature type="active site" description="Nucleophile" evidence="2">
    <location>
        <position position="13"/>
    </location>
</feature>
<dbReference type="EC" id="5.99.1.4" evidence="1"/>
<comment type="similarity">
    <text evidence="1">Belongs to the GST superfamily. NadH family.</text>
</comment>
<dbReference type="AlphaFoldDB" id="A0A7T2S2Q1"/>
<dbReference type="GO" id="GO:1901170">
    <property type="term" value="P:naphthalene catabolic process"/>
    <property type="evidence" value="ECO:0007669"/>
    <property type="project" value="InterPro"/>
</dbReference>
<dbReference type="PANTHER" id="PTHR42943">
    <property type="entry name" value="GLUTATHIONE S-TRANSFERASE KAPPA"/>
    <property type="match status" value="1"/>
</dbReference>
<evidence type="ECO:0000313" key="4">
    <source>
        <dbReference type="EMBL" id="QPS07861.1"/>
    </source>
</evidence>
<dbReference type="PIRSF" id="PIRSF006386">
    <property type="entry name" value="HCCAis_GSTk"/>
    <property type="match status" value="1"/>
</dbReference>
<dbReference type="GO" id="GO:0006749">
    <property type="term" value="P:glutathione metabolic process"/>
    <property type="evidence" value="ECO:0007669"/>
    <property type="project" value="TreeGrafter"/>
</dbReference>
<dbReference type="InterPro" id="IPR044087">
    <property type="entry name" value="NahD-like"/>
</dbReference>
<protein>
    <recommendedName>
        <fullName evidence="1">2-hydroxychromene-2-carboxylate isomerase</fullName>
        <ecNumber evidence="1">5.99.1.4</ecNumber>
    </recommendedName>
</protein>
<dbReference type="PANTHER" id="PTHR42943:SF2">
    <property type="entry name" value="GLUTATHIONE S-TRANSFERASE KAPPA 1"/>
    <property type="match status" value="1"/>
</dbReference>
<name>A0A7T2S2Q1_DELAC</name>
<dbReference type="RefSeq" id="WP_197955317.1">
    <property type="nucleotide sequence ID" value="NZ_CP065668.1"/>
</dbReference>
<evidence type="ECO:0000313" key="5">
    <source>
        <dbReference type="Proteomes" id="UP000594778"/>
    </source>
</evidence>
<dbReference type="InterPro" id="IPR014440">
    <property type="entry name" value="HCCAis_GSTk"/>
</dbReference>
<feature type="domain" description="DSBA-like thioredoxin" evidence="3">
    <location>
        <begin position="5"/>
        <end position="196"/>
    </location>
</feature>
<dbReference type="Gene3D" id="3.40.30.10">
    <property type="entry name" value="Glutaredoxin"/>
    <property type="match status" value="1"/>
</dbReference>
<keyword evidence="1 4" id="KW-0413">Isomerase</keyword>
<sequence>MNPNVQFLFDFGSPNAYLCHQVIPQIEARSGIRFDYVPVLLGGLFKLANNRSPAEANADIPNKRAYEALELQRFVQRHGLTRFRMNPHFPVNTLQIMRGAVAAQGLGCFERYVDAVFSSMWEKGCKMDDAQVIGTELSGAGLDAPALLAASQTPEVKARLLANTEQAFHRGAFGSPTFFVGDEIYFGKDRLRDVEEQALRACSQPQADRPS</sequence>
<dbReference type="EMBL" id="CP065668">
    <property type="protein sequence ID" value="QPS07861.1"/>
    <property type="molecule type" value="Genomic_DNA"/>
</dbReference>
<evidence type="ECO:0000256" key="2">
    <source>
        <dbReference type="PIRSR" id="PIRSR006386-1"/>
    </source>
</evidence>
<dbReference type="GO" id="GO:0004602">
    <property type="term" value="F:glutathione peroxidase activity"/>
    <property type="evidence" value="ECO:0007669"/>
    <property type="project" value="TreeGrafter"/>
</dbReference>
<dbReference type="InterPro" id="IPR051924">
    <property type="entry name" value="GST_Kappa/NadH"/>
</dbReference>
<dbReference type="GO" id="GO:0004364">
    <property type="term" value="F:glutathione transferase activity"/>
    <property type="evidence" value="ECO:0007669"/>
    <property type="project" value="TreeGrafter"/>
</dbReference>
<dbReference type="Proteomes" id="UP000594778">
    <property type="component" value="Chromosome"/>
</dbReference>